<dbReference type="OrthoDB" id="4161095at2759"/>
<dbReference type="RefSeq" id="XP_001795302.1">
    <property type="nucleotide sequence ID" value="XM_001795250.1"/>
</dbReference>
<feature type="compositionally biased region" description="Polar residues" evidence="1">
    <location>
        <begin position="20"/>
        <end position="36"/>
    </location>
</feature>
<dbReference type="VEuPathDB" id="FungiDB:JI435_048890"/>
<feature type="region of interest" description="Disordered" evidence="1">
    <location>
        <begin position="1"/>
        <end position="107"/>
    </location>
</feature>
<keyword evidence="3" id="KW-1185">Reference proteome</keyword>
<dbReference type="KEGG" id="pno:SNOG_04889"/>
<dbReference type="OMA" id="THEQRYD"/>
<dbReference type="Proteomes" id="UP000663193">
    <property type="component" value="Chromosome 13"/>
</dbReference>
<name>A0A7U2FFE5_PHANO</name>
<dbReference type="EMBL" id="CP069035">
    <property type="protein sequence ID" value="QRD01916.1"/>
    <property type="molecule type" value="Genomic_DNA"/>
</dbReference>
<accession>A0A7U2FFE5</accession>
<dbReference type="AlphaFoldDB" id="A0A7U2FFE5"/>
<evidence type="ECO:0000313" key="3">
    <source>
        <dbReference type="Proteomes" id="UP000663193"/>
    </source>
</evidence>
<feature type="compositionally biased region" description="Basic and acidic residues" evidence="1">
    <location>
        <begin position="74"/>
        <end position="107"/>
    </location>
</feature>
<sequence length="107" mass="11993">MSNSSSTFQSFSTSYSSSSVNGQTKSHSESTYSDPNGTRVHRTTQNLGEVAREERFEVDNAGLRVESAGTGNARKIEDVTEEENQKKNERKYEERMEDEYAKREGGA</sequence>
<feature type="compositionally biased region" description="Low complexity" evidence="1">
    <location>
        <begin position="1"/>
        <end position="19"/>
    </location>
</feature>
<organism evidence="2 3">
    <name type="scientific">Phaeosphaeria nodorum (strain SN15 / ATCC MYA-4574 / FGSC 10173)</name>
    <name type="common">Glume blotch fungus</name>
    <name type="synonym">Parastagonospora nodorum</name>
    <dbReference type="NCBI Taxonomy" id="321614"/>
    <lineage>
        <taxon>Eukaryota</taxon>
        <taxon>Fungi</taxon>
        <taxon>Dikarya</taxon>
        <taxon>Ascomycota</taxon>
        <taxon>Pezizomycotina</taxon>
        <taxon>Dothideomycetes</taxon>
        <taxon>Pleosporomycetidae</taxon>
        <taxon>Pleosporales</taxon>
        <taxon>Pleosporineae</taxon>
        <taxon>Phaeosphaeriaceae</taxon>
        <taxon>Parastagonospora</taxon>
    </lineage>
</organism>
<proteinExistence type="predicted"/>
<evidence type="ECO:0000256" key="1">
    <source>
        <dbReference type="SAM" id="MobiDB-lite"/>
    </source>
</evidence>
<evidence type="ECO:0000313" key="2">
    <source>
        <dbReference type="EMBL" id="QRD01916.1"/>
    </source>
</evidence>
<reference evidence="3" key="1">
    <citation type="journal article" date="2021" name="BMC Genomics">
        <title>Chromosome-level genome assembly and manually-curated proteome of model necrotroph Parastagonospora nodorum Sn15 reveals a genome-wide trove of candidate effector homologs, and redundancy of virulence-related functions within an accessory chromosome.</title>
        <authorList>
            <person name="Bertazzoni S."/>
            <person name="Jones D.A.B."/>
            <person name="Phan H.T."/>
            <person name="Tan K.-C."/>
            <person name="Hane J.K."/>
        </authorList>
    </citation>
    <scope>NUCLEOTIDE SEQUENCE [LARGE SCALE GENOMIC DNA]</scope>
    <source>
        <strain evidence="3">SN15 / ATCC MYA-4574 / FGSC 10173)</strain>
    </source>
</reference>
<protein>
    <submittedName>
        <fullName evidence="2">Uncharacterized protein</fullName>
    </submittedName>
</protein>
<gene>
    <name evidence="2" type="ORF">JI435_048890</name>
</gene>